<gene>
    <name evidence="3" type="ORF">Q5H93_22085</name>
</gene>
<evidence type="ECO:0000313" key="4">
    <source>
        <dbReference type="Proteomes" id="UP001176429"/>
    </source>
</evidence>
<proteinExistence type="predicted"/>
<feature type="region of interest" description="Disordered" evidence="1">
    <location>
        <begin position="1"/>
        <end position="21"/>
    </location>
</feature>
<dbReference type="Gene3D" id="1.10.260.40">
    <property type="entry name" value="lambda repressor-like DNA-binding domains"/>
    <property type="match status" value="1"/>
</dbReference>
<evidence type="ECO:0000313" key="3">
    <source>
        <dbReference type="EMBL" id="MDO7877445.1"/>
    </source>
</evidence>
<name>A0ABT9BGP9_9BACT</name>
<dbReference type="SMART" id="SM00530">
    <property type="entry name" value="HTH_XRE"/>
    <property type="match status" value="1"/>
</dbReference>
<dbReference type="CDD" id="cd00093">
    <property type="entry name" value="HTH_XRE"/>
    <property type="match status" value="1"/>
</dbReference>
<dbReference type="RefSeq" id="WP_305008879.1">
    <property type="nucleotide sequence ID" value="NZ_JAUQSY010000020.1"/>
</dbReference>
<dbReference type="InterPro" id="IPR010982">
    <property type="entry name" value="Lambda_DNA-bd_dom_sf"/>
</dbReference>
<evidence type="ECO:0000256" key="1">
    <source>
        <dbReference type="SAM" id="MobiDB-lite"/>
    </source>
</evidence>
<dbReference type="Proteomes" id="UP001176429">
    <property type="component" value="Unassembled WGS sequence"/>
</dbReference>
<keyword evidence="4" id="KW-1185">Reference proteome</keyword>
<reference evidence="3" key="1">
    <citation type="submission" date="2023-07" db="EMBL/GenBank/DDBJ databases">
        <authorList>
            <person name="Kim M.K."/>
        </authorList>
    </citation>
    <scope>NUCLEOTIDE SEQUENCE</scope>
    <source>
        <strain evidence="3">ASUV-10-1</strain>
    </source>
</reference>
<comment type="caution">
    <text evidence="3">The sequence shown here is derived from an EMBL/GenBank/DDBJ whole genome shotgun (WGS) entry which is preliminary data.</text>
</comment>
<evidence type="ECO:0000259" key="2">
    <source>
        <dbReference type="PROSITE" id="PS50943"/>
    </source>
</evidence>
<organism evidence="3 4">
    <name type="scientific">Hymenobacter aranciens</name>
    <dbReference type="NCBI Taxonomy" id="3063996"/>
    <lineage>
        <taxon>Bacteria</taxon>
        <taxon>Pseudomonadati</taxon>
        <taxon>Bacteroidota</taxon>
        <taxon>Cytophagia</taxon>
        <taxon>Cytophagales</taxon>
        <taxon>Hymenobacteraceae</taxon>
        <taxon>Hymenobacter</taxon>
    </lineage>
</organism>
<sequence>MQDRPAKETDQHSGSAQSPIRVRKYRDLKDKYVGAAGTAEREQFEFELSLELIPLKIKEYRKQNNLTQSELGALLGVQKTQISKLETNAVNVTLETLLKVFKALHTRIKLSFEPEASL</sequence>
<dbReference type="Pfam" id="PF01381">
    <property type="entry name" value="HTH_3"/>
    <property type="match status" value="1"/>
</dbReference>
<dbReference type="SUPFAM" id="SSF47413">
    <property type="entry name" value="lambda repressor-like DNA-binding domains"/>
    <property type="match status" value="1"/>
</dbReference>
<dbReference type="EMBL" id="JAUQSY010000020">
    <property type="protein sequence ID" value="MDO7877445.1"/>
    <property type="molecule type" value="Genomic_DNA"/>
</dbReference>
<accession>A0ABT9BGP9</accession>
<dbReference type="InterPro" id="IPR001387">
    <property type="entry name" value="Cro/C1-type_HTH"/>
</dbReference>
<dbReference type="PROSITE" id="PS50943">
    <property type="entry name" value="HTH_CROC1"/>
    <property type="match status" value="1"/>
</dbReference>
<protein>
    <submittedName>
        <fullName evidence="3">Helix-turn-helix transcriptional regulator</fullName>
    </submittedName>
</protein>
<feature type="compositionally biased region" description="Basic and acidic residues" evidence="1">
    <location>
        <begin position="1"/>
        <end position="11"/>
    </location>
</feature>
<feature type="domain" description="HTH cro/C1-type" evidence="2">
    <location>
        <begin position="57"/>
        <end position="111"/>
    </location>
</feature>